<sequence>MFKNTRDVLNQIYQPLNEKRIELRTKLAEAFNGLKITDGFYNGHYHRNSAGQYQADSYPIPVISVMGLCDIEIDFDGITVTTKLSKNRIESFNWNNLQDVCFEVYGAEDYLTDYGNNRTIDDIKSKVLSSIEKEFFISFSLSVDSITEKVINLLNTLQQKYFYY</sequence>
<evidence type="ECO:0000313" key="2">
    <source>
        <dbReference type="Proteomes" id="UP000015620"/>
    </source>
</evidence>
<dbReference type="PATRIC" id="fig|1291379.3.peg.2053"/>
<accession>S5ZW55</accession>
<organism evidence="1 2">
    <name type="scientific">Treponema pedis str. T A4</name>
    <dbReference type="NCBI Taxonomy" id="1291379"/>
    <lineage>
        <taxon>Bacteria</taxon>
        <taxon>Pseudomonadati</taxon>
        <taxon>Spirochaetota</taxon>
        <taxon>Spirochaetia</taxon>
        <taxon>Spirochaetales</taxon>
        <taxon>Treponemataceae</taxon>
        <taxon>Treponema</taxon>
    </lineage>
</organism>
<name>S5ZW55_9SPIR</name>
<dbReference type="AlphaFoldDB" id="S5ZW55"/>
<gene>
    <name evidence="1" type="ORF">TPE_2081</name>
</gene>
<dbReference type="KEGG" id="tped:TPE_2081"/>
<dbReference type="SUPFAM" id="SSF142913">
    <property type="entry name" value="YktB/PF0168-like"/>
    <property type="match status" value="1"/>
</dbReference>
<protein>
    <submittedName>
        <fullName evidence="1">Uncharacterized protein</fullName>
    </submittedName>
</protein>
<dbReference type="Proteomes" id="UP000015620">
    <property type="component" value="Chromosome"/>
</dbReference>
<dbReference type="OrthoDB" id="1954556at2"/>
<dbReference type="RefSeq" id="WP_020965852.1">
    <property type="nucleotide sequence ID" value="NC_022097.1"/>
</dbReference>
<evidence type="ECO:0000313" key="1">
    <source>
        <dbReference type="EMBL" id="AGT44555.1"/>
    </source>
</evidence>
<dbReference type="Gene3D" id="3.30.930.10">
    <property type="entry name" value="Bira Bifunctional Protein, Domain 2"/>
    <property type="match status" value="1"/>
</dbReference>
<dbReference type="GeneID" id="301090561"/>
<reference evidence="1 2" key="1">
    <citation type="journal article" date="2013" name="PLoS ONE">
        <title>Genome-Wide Relatedness of Treponema pedis, from Gingiva and Necrotic Skin Lesions of Pigs, with the Human Oral Pathogen Treponema denticola.</title>
        <authorList>
            <person name="Svartstrom O."/>
            <person name="Mushtaq M."/>
            <person name="Pringle M."/>
            <person name="Segerman B."/>
        </authorList>
    </citation>
    <scope>NUCLEOTIDE SEQUENCE [LARGE SCALE GENOMIC DNA]</scope>
    <source>
        <strain evidence="1">T A4</strain>
    </source>
</reference>
<dbReference type="InterPro" id="IPR045864">
    <property type="entry name" value="aa-tRNA-synth_II/BPL/LPL"/>
</dbReference>
<dbReference type="STRING" id="1291379.TPE_2081"/>
<keyword evidence="2" id="KW-1185">Reference proteome</keyword>
<dbReference type="EMBL" id="CP004120">
    <property type="protein sequence ID" value="AGT44555.1"/>
    <property type="molecule type" value="Genomic_DNA"/>
</dbReference>
<dbReference type="HOGENOM" id="CLU_1524463_0_0_12"/>
<proteinExistence type="predicted"/>